<feature type="compositionally biased region" description="Polar residues" evidence="1">
    <location>
        <begin position="18"/>
        <end position="27"/>
    </location>
</feature>
<proteinExistence type="predicted"/>
<protein>
    <submittedName>
        <fullName evidence="2">Uncharacterized protein</fullName>
    </submittedName>
</protein>
<organism evidence="2 3">
    <name type="scientific">Acidovorax temperans</name>
    <dbReference type="NCBI Taxonomy" id="80878"/>
    <lineage>
        <taxon>Bacteria</taxon>
        <taxon>Pseudomonadati</taxon>
        <taxon>Pseudomonadota</taxon>
        <taxon>Betaproteobacteria</taxon>
        <taxon>Burkholderiales</taxon>
        <taxon>Comamonadaceae</taxon>
        <taxon>Acidovorax</taxon>
    </lineage>
</organism>
<feature type="region of interest" description="Disordered" evidence="1">
    <location>
        <begin position="1"/>
        <end position="119"/>
    </location>
</feature>
<accession>A0A543L274</accession>
<dbReference type="AlphaFoldDB" id="A0A543L274"/>
<evidence type="ECO:0000256" key="1">
    <source>
        <dbReference type="SAM" id="MobiDB-lite"/>
    </source>
</evidence>
<gene>
    <name evidence="2" type="ORF">BDD18_3396</name>
</gene>
<name>A0A543L274_9BURK</name>
<reference evidence="2 3" key="1">
    <citation type="submission" date="2019-06" db="EMBL/GenBank/DDBJ databases">
        <title>Genomic Encyclopedia of Archaeal and Bacterial Type Strains, Phase II (KMG-II): from individual species to whole genera.</title>
        <authorList>
            <person name="Goeker M."/>
        </authorList>
    </citation>
    <scope>NUCLEOTIDE SEQUENCE [LARGE SCALE GENOMIC DNA]</scope>
    <source>
        <strain evidence="2 3">DSM 7270</strain>
    </source>
</reference>
<dbReference type="EMBL" id="VFPV01000003">
    <property type="protein sequence ID" value="TQN01429.1"/>
    <property type="molecule type" value="Genomic_DNA"/>
</dbReference>
<feature type="compositionally biased region" description="Polar residues" evidence="1">
    <location>
        <begin position="39"/>
        <end position="75"/>
    </location>
</feature>
<sequence>MESVQPRADAATRYGPLTATTAVQSAGNARREAAAQPGNAASPSSDAGETTATFSRRAQELSARQTQEVRQAQDTQDQDRMTARQTNDAMQARQVAETDAAAEVNRRATAQSTSTEVAGALGAQARRAYQGVDSMSAAG</sequence>
<evidence type="ECO:0000313" key="2">
    <source>
        <dbReference type="EMBL" id="TQN01429.1"/>
    </source>
</evidence>
<dbReference type="Proteomes" id="UP000316993">
    <property type="component" value="Unassembled WGS sequence"/>
</dbReference>
<evidence type="ECO:0000313" key="3">
    <source>
        <dbReference type="Proteomes" id="UP000316993"/>
    </source>
</evidence>
<dbReference type="RefSeq" id="WP_066697132.1">
    <property type="nucleotide sequence ID" value="NZ_JAFMZA010000001.1"/>
</dbReference>
<comment type="caution">
    <text evidence="2">The sequence shown here is derived from an EMBL/GenBank/DDBJ whole genome shotgun (WGS) entry which is preliminary data.</text>
</comment>